<dbReference type="Proteomes" id="UP001443914">
    <property type="component" value="Unassembled WGS sequence"/>
</dbReference>
<gene>
    <name evidence="1" type="ORF">RND81_14G007200</name>
</gene>
<organism evidence="1 2">
    <name type="scientific">Saponaria officinalis</name>
    <name type="common">Common soapwort</name>
    <name type="synonym">Lychnis saponaria</name>
    <dbReference type="NCBI Taxonomy" id="3572"/>
    <lineage>
        <taxon>Eukaryota</taxon>
        <taxon>Viridiplantae</taxon>
        <taxon>Streptophyta</taxon>
        <taxon>Embryophyta</taxon>
        <taxon>Tracheophyta</taxon>
        <taxon>Spermatophyta</taxon>
        <taxon>Magnoliopsida</taxon>
        <taxon>eudicotyledons</taxon>
        <taxon>Gunneridae</taxon>
        <taxon>Pentapetalae</taxon>
        <taxon>Caryophyllales</taxon>
        <taxon>Caryophyllaceae</taxon>
        <taxon>Caryophylleae</taxon>
        <taxon>Saponaria</taxon>
    </lineage>
</organism>
<proteinExistence type="predicted"/>
<evidence type="ECO:0000313" key="1">
    <source>
        <dbReference type="EMBL" id="KAK9663932.1"/>
    </source>
</evidence>
<keyword evidence="2" id="KW-1185">Reference proteome</keyword>
<name>A0AAW1GGW2_SAPOF</name>
<reference evidence="1" key="1">
    <citation type="submission" date="2024-03" db="EMBL/GenBank/DDBJ databases">
        <title>WGS assembly of Saponaria officinalis var. Norfolk2.</title>
        <authorList>
            <person name="Jenkins J."/>
            <person name="Shu S."/>
            <person name="Grimwood J."/>
            <person name="Barry K."/>
            <person name="Goodstein D."/>
            <person name="Schmutz J."/>
            <person name="Leebens-Mack J."/>
            <person name="Osbourn A."/>
        </authorList>
    </citation>
    <scope>NUCLEOTIDE SEQUENCE [LARGE SCALE GENOMIC DNA]</scope>
    <source>
        <strain evidence="1">JIC</strain>
    </source>
</reference>
<accession>A0AAW1GGW2</accession>
<dbReference type="EMBL" id="JBDFQZ010000014">
    <property type="protein sequence ID" value="KAK9663932.1"/>
    <property type="molecule type" value="Genomic_DNA"/>
</dbReference>
<comment type="caution">
    <text evidence="1">The sequence shown here is derived from an EMBL/GenBank/DDBJ whole genome shotgun (WGS) entry which is preliminary data.</text>
</comment>
<dbReference type="AlphaFoldDB" id="A0AAW1GGW2"/>
<sequence length="162" mass="18074">MGSLPMNPSTYRDRVYIAAMPLRATKGPAQLLFSAAYSLNVWHLQHFMLILKPAPSDSQGLVFDFQPQDPENIFVALAALSGRPVPGTILTRKIAKLPRKRCWYVGLSKLDNGVEAAFEFSGNWPTDLRIGKHDCRHYTNGLAEVLTGEKNVLERLKINHAS</sequence>
<dbReference type="PANTHER" id="PTHR36342">
    <property type="entry name" value="PTB DOMAIN ENGULFMENT ADAPTER"/>
    <property type="match status" value="1"/>
</dbReference>
<dbReference type="PANTHER" id="PTHR36342:SF1">
    <property type="entry name" value="PTB DOMAIN ENGULFMENT ADAPTER"/>
    <property type="match status" value="1"/>
</dbReference>
<evidence type="ECO:0000313" key="2">
    <source>
        <dbReference type="Proteomes" id="UP001443914"/>
    </source>
</evidence>
<protein>
    <submittedName>
        <fullName evidence="1">Uncharacterized protein</fullName>
    </submittedName>
</protein>